<protein>
    <recommendedName>
        <fullName evidence="3">MepB protein</fullName>
    </recommendedName>
</protein>
<keyword evidence="2" id="KW-1185">Reference proteome</keyword>
<organism evidence="1 2">
    <name type="scientific">Zobellia uliginosa</name>
    <dbReference type="NCBI Taxonomy" id="143224"/>
    <lineage>
        <taxon>Bacteria</taxon>
        <taxon>Pseudomonadati</taxon>
        <taxon>Bacteroidota</taxon>
        <taxon>Flavobacteriia</taxon>
        <taxon>Flavobacteriales</taxon>
        <taxon>Flavobacteriaceae</taxon>
        <taxon>Zobellia</taxon>
    </lineage>
</organism>
<dbReference type="RefSeq" id="WP_076457176.1">
    <property type="nucleotide sequence ID" value="NZ_FTOB01000012.1"/>
</dbReference>
<comment type="caution">
    <text evidence="1">The sequence shown here is derived from an EMBL/GenBank/DDBJ whole genome shotgun (WGS) entry which is preliminary data.</text>
</comment>
<dbReference type="PIRSF" id="PIRSF032285">
    <property type="entry name" value="UCP032285"/>
    <property type="match status" value="1"/>
</dbReference>
<proteinExistence type="predicted"/>
<name>A0ABY1L1W6_9FLAO</name>
<accession>A0ABY1L1W6</accession>
<evidence type="ECO:0000313" key="2">
    <source>
        <dbReference type="Proteomes" id="UP000185728"/>
    </source>
</evidence>
<sequence>MTEDLQHLVSNVYSPSGLTLGGFKSEQESQEYGACRFLLDSHKVIFRNAKITPKKVGQFVTFWKRADNGPICPFDDSDDFDCFVINVSKDDLLGQFVFPKQVLISKGIVTTPKKEGKRGFRVYPIWDVATSKQAQNTQNWQLRYFFEIHDKTNYNKVQSLFGAI</sequence>
<dbReference type="InterPro" id="IPR011235">
    <property type="entry name" value="MepB-like"/>
</dbReference>
<gene>
    <name evidence="1" type="ORF">SAMN05421766_11227</name>
</gene>
<evidence type="ECO:0008006" key="3">
    <source>
        <dbReference type="Google" id="ProtNLM"/>
    </source>
</evidence>
<reference evidence="1 2" key="1">
    <citation type="submission" date="2017-01" db="EMBL/GenBank/DDBJ databases">
        <authorList>
            <person name="Varghese N."/>
            <person name="Submissions S."/>
        </authorList>
    </citation>
    <scope>NUCLEOTIDE SEQUENCE [LARGE SCALE GENOMIC DNA]</scope>
    <source>
        <strain evidence="1 2">DSM 2061</strain>
    </source>
</reference>
<dbReference type="EMBL" id="FTOB01000012">
    <property type="protein sequence ID" value="SIT12973.1"/>
    <property type="molecule type" value="Genomic_DNA"/>
</dbReference>
<dbReference type="InterPro" id="IPR038231">
    <property type="entry name" value="MepB-like_sf"/>
</dbReference>
<dbReference type="Proteomes" id="UP000185728">
    <property type="component" value="Unassembled WGS sequence"/>
</dbReference>
<dbReference type="Gene3D" id="3.40.1350.140">
    <property type="entry name" value="MepB-like"/>
    <property type="match status" value="1"/>
</dbReference>
<dbReference type="Pfam" id="PF08877">
    <property type="entry name" value="MepB-like"/>
    <property type="match status" value="1"/>
</dbReference>
<evidence type="ECO:0000313" key="1">
    <source>
        <dbReference type="EMBL" id="SIT12973.1"/>
    </source>
</evidence>